<evidence type="ECO:0000313" key="1">
    <source>
        <dbReference type="EMBL" id="MCD2193530.1"/>
    </source>
</evidence>
<comment type="caution">
    <text evidence="1">The sequence shown here is derived from an EMBL/GenBank/DDBJ whole genome shotgun (WGS) entry which is preliminary data.</text>
</comment>
<accession>A0ABS8P5J7</accession>
<keyword evidence="2" id="KW-1185">Reference proteome</keyword>
<dbReference type="EMBL" id="JAJNDB010000001">
    <property type="protein sequence ID" value="MCD2193530.1"/>
    <property type="molecule type" value="Genomic_DNA"/>
</dbReference>
<sequence length="202" mass="21010">MRQTDLKAYTKQINLSTDALWLVLLSPSYTPNYDTHILYSDVSGFELASGGGYTPGGIQLTGQAISYVTAASWSYSWAASTPHVVDDVVRPSSANGFLYRYTGAGTSGSSAPAFPTTPGVAVADGTATLECVGSGVTQISASNVTWGAPFTAGPARYAALIDKTPGTPILIGLSDFGSSITGQSGAFSEQWNAEGIFLLFEQ</sequence>
<dbReference type="Proteomes" id="UP001199469">
    <property type="component" value="Unassembled WGS sequence"/>
</dbReference>
<name>A0ABS8P5J7_9PSEU</name>
<organism evidence="1 2">
    <name type="scientific">Actinomycetospora endophytica</name>
    <dbReference type="NCBI Taxonomy" id="2291215"/>
    <lineage>
        <taxon>Bacteria</taxon>
        <taxon>Bacillati</taxon>
        <taxon>Actinomycetota</taxon>
        <taxon>Actinomycetes</taxon>
        <taxon>Pseudonocardiales</taxon>
        <taxon>Pseudonocardiaceae</taxon>
        <taxon>Actinomycetospora</taxon>
    </lineage>
</organism>
<gene>
    <name evidence="1" type="ORF">LQ327_09055</name>
</gene>
<evidence type="ECO:0000313" key="2">
    <source>
        <dbReference type="Proteomes" id="UP001199469"/>
    </source>
</evidence>
<proteinExistence type="predicted"/>
<protein>
    <submittedName>
        <fullName evidence="1">Uncharacterized protein</fullName>
    </submittedName>
</protein>
<dbReference type="RefSeq" id="WP_230731770.1">
    <property type="nucleotide sequence ID" value="NZ_JAJNDB010000001.1"/>
</dbReference>
<reference evidence="1 2" key="1">
    <citation type="submission" date="2021-11" db="EMBL/GenBank/DDBJ databases">
        <title>Draft genome sequence of Actinomycetospora sp. SF1 isolated from the rhizosphere soil.</title>
        <authorList>
            <person name="Duangmal K."/>
            <person name="Chantavorakit T."/>
        </authorList>
    </citation>
    <scope>NUCLEOTIDE SEQUENCE [LARGE SCALE GENOMIC DNA]</scope>
    <source>
        <strain evidence="1 2">TBRC 5722</strain>
    </source>
</reference>